<gene>
    <name evidence="1" type="ORF">ACN38_g487</name>
</gene>
<comment type="caution">
    <text evidence="1">The sequence shown here is derived from an EMBL/GenBank/DDBJ whole genome shotgun (WGS) entry which is preliminary data.</text>
</comment>
<keyword evidence="2" id="KW-1185">Reference proteome</keyword>
<protein>
    <submittedName>
        <fullName evidence="1">Uncharacterized protein</fullName>
    </submittedName>
</protein>
<name>A0A0M8PAG2_9EURO</name>
<organism evidence="1 2">
    <name type="scientific">Penicillium nordicum</name>
    <dbReference type="NCBI Taxonomy" id="229535"/>
    <lineage>
        <taxon>Eukaryota</taxon>
        <taxon>Fungi</taxon>
        <taxon>Dikarya</taxon>
        <taxon>Ascomycota</taxon>
        <taxon>Pezizomycotina</taxon>
        <taxon>Eurotiomycetes</taxon>
        <taxon>Eurotiomycetidae</taxon>
        <taxon>Eurotiales</taxon>
        <taxon>Aspergillaceae</taxon>
        <taxon>Penicillium</taxon>
    </lineage>
</organism>
<accession>A0A0M8PAG2</accession>
<dbReference type="EMBL" id="LHQQ01000004">
    <property type="protein sequence ID" value="KOS48586.1"/>
    <property type="molecule type" value="Genomic_DNA"/>
</dbReference>
<evidence type="ECO:0000313" key="1">
    <source>
        <dbReference type="EMBL" id="KOS48586.1"/>
    </source>
</evidence>
<sequence length="142" mass="16313">MTEFPHFVAVVQGDDQDDRARMIERGPALNRNYRRYAASGSLILIGSNLYRLARPAGMTSTSRREVSFRVFLRILLPFPFLYPFSLLSYSAYHRIYHVTCERGYWNIQGLVVLGVGLRPPSTSNYVWNAPRQSGQHVLIFQS</sequence>
<proteinExistence type="predicted"/>
<dbReference type="AlphaFoldDB" id="A0A0M8PAG2"/>
<evidence type="ECO:0000313" key="2">
    <source>
        <dbReference type="Proteomes" id="UP000037696"/>
    </source>
</evidence>
<dbReference type="Proteomes" id="UP000037696">
    <property type="component" value="Unassembled WGS sequence"/>
</dbReference>
<reference evidence="1 2" key="1">
    <citation type="submission" date="2015-08" db="EMBL/GenBank/DDBJ databases">
        <title>Genome sequencing of Penicillium nordicum.</title>
        <authorList>
            <person name="Nguyen H.D."/>
            <person name="Seifert K.A."/>
        </authorList>
    </citation>
    <scope>NUCLEOTIDE SEQUENCE [LARGE SCALE GENOMIC DNA]</scope>
    <source>
        <strain evidence="1 2">DAOMC 185683</strain>
    </source>
</reference>